<dbReference type="STRING" id="1071383.J7S2H1"/>
<evidence type="ECO:0000313" key="2">
    <source>
        <dbReference type="EMBL" id="CCK72012.1"/>
    </source>
</evidence>
<dbReference type="Pfam" id="PF00107">
    <property type="entry name" value="ADH_zinc_N"/>
    <property type="match status" value="1"/>
</dbReference>
<dbReference type="eggNOG" id="KOG1198">
    <property type="taxonomic scope" value="Eukaryota"/>
</dbReference>
<dbReference type="SUPFAM" id="SSF50129">
    <property type="entry name" value="GroES-like"/>
    <property type="match status" value="1"/>
</dbReference>
<evidence type="ECO:0000313" key="3">
    <source>
        <dbReference type="Proteomes" id="UP000006310"/>
    </source>
</evidence>
<dbReference type="GeneID" id="34527755"/>
<sequence>MSLPSTMDAVVIDGDRAVVRSGVPVPTVPKGYLLVRTRAVAANPTDWKHIAWKVGPQGSILGVDVAGEVVQLGDGVDTAQFSKGDCVYGFVHGACVRAPENGAFGQYAAVDSQLVFKMRSPGSTGPGVVPRGRVNTWEAAASIPCSIMTAGETLFHHMKLEMDWQVNGPAQIPGTVLVWGAGTTLGQWVIQLLKRFHAFSRIVVVASRRHEAQLRQYGADELFDYHDGDVVNQIKSKHGDLIWLLDCVSTRETFRQTYQCAPANKPSTVFNYDMLTVDVIPETERNEKYVTVDGTLLYLITGNPLQMGDHVFPADEQYRQTAIKFIRYIGPYLRDGSLVHVPLKVVKGGLNAVPDMLDDVRNGRTAGHKLVTLLE</sequence>
<dbReference type="KEGG" id="kng:KNAG_0I02260"/>
<dbReference type="SUPFAM" id="SSF51735">
    <property type="entry name" value="NAD(P)-binding Rossmann-fold domains"/>
    <property type="match status" value="1"/>
</dbReference>
<dbReference type="Gene3D" id="3.90.180.10">
    <property type="entry name" value="Medium-chain alcohol dehydrogenases, catalytic domain"/>
    <property type="match status" value="1"/>
</dbReference>
<accession>J7S2H1</accession>
<dbReference type="InterPro" id="IPR013149">
    <property type="entry name" value="ADH-like_C"/>
</dbReference>
<dbReference type="OrthoDB" id="9992527at2759"/>
<dbReference type="Pfam" id="PF08240">
    <property type="entry name" value="ADH_N"/>
    <property type="match status" value="1"/>
</dbReference>
<name>J7S2H1_HUIN7</name>
<keyword evidence="3" id="KW-1185">Reference proteome</keyword>
<dbReference type="AlphaFoldDB" id="J7S2H1"/>
<evidence type="ECO:0000259" key="1">
    <source>
        <dbReference type="SMART" id="SM00829"/>
    </source>
</evidence>
<dbReference type="GO" id="GO:0016651">
    <property type="term" value="F:oxidoreductase activity, acting on NAD(P)H"/>
    <property type="evidence" value="ECO:0007669"/>
    <property type="project" value="InterPro"/>
</dbReference>
<reference evidence="2 3" key="1">
    <citation type="journal article" date="2011" name="Proc. Natl. Acad. Sci. U.S.A.">
        <title>Evolutionary erosion of yeast sex chromosomes by mating-type switching accidents.</title>
        <authorList>
            <person name="Gordon J.L."/>
            <person name="Armisen D."/>
            <person name="Proux-Wera E."/>
            <person name="Oheigeartaigh S.S."/>
            <person name="Byrne K.P."/>
            <person name="Wolfe K.H."/>
        </authorList>
    </citation>
    <scope>NUCLEOTIDE SEQUENCE [LARGE SCALE GENOMIC DNA]</scope>
    <source>
        <strain evidence="3">ATCC MYA-139 / BCRC 22969 / CBS 8797 / CCRC 22969 / KCTC 17520 / NBRC 10181 / NCYC 3082</strain>
    </source>
</reference>
<dbReference type="InterPro" id="IPR036291">
    <property type="entry name" value="NAD(P)-bd_dom_sf"/>
</dbReference>
<dbReference type="SMART" id="SM00829">
    <property type="entry name" value="PKS_ER"/>
    <property type="match status" value="1"/>
</dbReference>
<dbReference type="InterPro" id="IPR020843">
    <property type="entry name" value="ER"/>
</dbReference>
<dbReference type="Proteomes" id="UP000006310">
    <property type="component" value="Chromosome 9"/>
</dbReference>
<dbReference type="PANTHER" id="PTHR45348:SF2">
    <property type="entry name" value="ZINC-TYPE ALCOHOL DEHYDROGENASE-LIKE PROTEIN C2E1P3.01"/>
    <property type="match status" value="1"/>
</dbReference>
<dbReference type="OMA" id="TDFKHVD"/>
<organism evidence="2 3">
    <name type="scientific">Huiozyma naganishii (strain ATCC MYA-139 / BCRC 22969 / CBS 8797 / KCTC 17520 / NBRC 10181 / NCYC 3082 / Yp74L-3)</name>
    <name type="common">Yeast</name>
    <name type="synonym">Kazachstania naganishii</name>
    <dbReference type="NCBI Taxonomy" id="1071383"/>
    <lineage>
        <taxon>Eukaryota</taxon>
        <taxon>Fungi</taxon>
        <taxon>Dikarya</taxon>
        <taxon>Ascomycota</taxon>
        <taxon>Saccharomycotina</taxon>
        <taxon>Saccharomycetes</taxon>
        <taxon>Saccharomycetales</taxon>
        <taxon>Saccharomycetaceae</taxon>
        <taxon>Huiozyma</taxon>
    </lineage>
</organism>
<proteinExistence type="predicted"/>
<reference evidence="3" key="2">
    <citation type="submission" date="2012-08" db="EMBL/GenBank/DDBJ databases">
        <title>Genome sequence of Kazachstania naganishii.</title>
        <authorList>
            <person name="Gordon J.L."/>
            <person name="Armisen D."/>
            <person name="Proux-Wera E."/>
            <person name="OhEigeartaigh S.S."/>
            <person name="Byrne K.P."/>
            <person name="Wolfe K.H."/>
        </authorList>
    </citation>
    <scope>NUCLEOTIDE SEQUENCE [LARGE SCALE GENOMIC DNA]</scope>
    <source>
        <strain evidence="3">ATCC MYA-139 / BCRC 22969 / CBS 8797 / CCRC 22969 / KCTC 17520 / NBRC 10181 / NCYC 3082</strain>
    </source>
</reference>
<dbReference type="PANTHER" id="PTHR45348">
    <property type="entry name" value="HYPOTHETICAL OXIDOREDUCTASE (EUROFUNG)"/>
    <property type="match status" value="1"/>
</dbReference>
<dbReference type="InterPro" id="IPR013154">
    <property type="entry name" value="ADH-like_N"/>
</dbReference>
<dbReference type="RefSeq" id="XP_022466257.1">
    <property type="nucleotide sequence ID" value="XM_022609909.1"/>
</dbReference>
<dbReference type="HOGENOM" id="CLU_026673_16_1_1"/>
<dbReference type="EMBL" id="HE978322">
    <property type="protein sequence ID" value="CCK72012.1"/>
    <property type="molecule type" value="Genomic_DNA"/>
</dbReference>
<dbReference type="InterPro" id="IPR011032">
    <property type="entry name" value="GroES-like_sf"/>
</dbReference>
<dbReference type="Gene3D" id="3.40.50.720">
    <property type="entry name" value="NAD(P)-binding Rossmann-like Domain"/>
    <property type="match status" value="1"/>
</dbReference>
<gene>
    <name evidence="2" type="primary">KNAG0I02260</name>
    <name evidence="2" type="ordered locus">KNAG_0I02260</name>
</gene>
<feature type="domain" description="Enoyl reductase (ER)" evidence="1">
    <location>
        <begin position="14"/>
        <end position="372"/>
    </location>
</feature>
<dbReference type="InterPro" id="IPR047122">
    <property type="entry name" value="Trans-enoyl_RdTase-like"/>
</dbReference>
<dbReference type="CDD" id="cd08249">
    <property type="entry name" value="enoyl_reductase_like"/>
    <property type="match status" value="1"/>
</dbReference>
<protein>
    <recommendedName>
        <fullName evidence="1">Enoyl reductase (ER) domain-containing protein</fullName>
    </recommendedName>
</protein>